<feature type="compositionally biased region" description="Polar residues" evidence="4">
    <location>
        <begin position="555"/>
        <end position="573"/>
    </location>
</feature>
<evidence type="ECO:0000256" key="1">
    <source>
        <dbReference type="ARBA" id="ARBA00004123"/>
    </source>
</evidence>
<reference evidence="6" key="1">
    <citation type="submission" date="2023-01" db="EMBL/GenBank/DDBJ databases">
        <authorList>
            <person name="Van Ghelder C."/>
            <person name="Rancurel C."/>
        </authorList>
    </citation>
    <scope>NUCLEOTIDE SEQUENCE</scope>
    <source>
        <strain evidence="6">CNCM I-4278</strain>
    </source>
</reference>
<gene>
    <name evidence="6" type="ORF">PDIGIT_LOCUS2733</name>
</gene>
<feature type="compositionally biased region" description="Basic and acidic residues" evidence="4">
    <location>
        <begin position="317"/>
        <end position="334"/>
    </location>
</feature>
<accession>A0A9W4XLR2</accession>
<dbReference type="GO" id="GO:0000077">
    <property type="term" value="P:DNA damage checkpoint signaling"/>
    <property type="evidence" value="ECO:0007669"/>
    <property type="project" value="TreeGrafter"/>
</dbReference>
<dbReference type="Gene3D" id="2.30.30.140">
    <property type="match status" value="1"/>
</dbReference>
<dbReference type="PROSITE" id="PS50172">
    <property type="entry name" value="BRCT"/>
    <property type="match status" value="1"/>
</dbReference>
<dbReference type="Pfam" id="PF08605">
    <property type="entry name" value="Rad9_Rad53_bind"/>
    <property type="match status" value="1"/>
</dbReference>
<evidence type="ECO:0000313" key="7">
    <source>
        <dbReference type="Proteomes" id="UP001152607"/>
    </source>
</evidence>
<dbReference type="PANTHER" id="PTHR15321:SF3">
    <property type="entry name" value="TP53-BINDING PROTEIN 1"/>
    <property type="match status" value="1"/>
</dbReference>
<keyword evidence="2" id="KW-0227">DNA damage</keyword>
<dbReference type="SUPFAM" id="SSF52113">
    <property type="entry name" value="BRCT domain"/>
    <property type="match status" value="1"/>
</dbReference>
<dbReference type="InterPro" id="IPR036420">
    <property type="entry name" value="BRCT_dom_sf"/>
</dbReference>
<dbReference type="GO" id="GO:0005634">
    <property type="term" value="C:nucleus"/>
    <property type="evidence" value="ECO:0007669"/>
    <property type="project" value="UniProtKB-SubCell"/>
</dbReference>
<dbReference type="Gene3D" id="3.40.50.10190">
    <property type="entry name" value="BRCT domain"/>
    <property type="match status" value="1"/>
</dbReference>
<dbReference type="CDD" id="cd17745">
    <property type="entry name" value="BRCT_p53bp1_rpt1"/>
    <property type="match status" value="1"/>
</dbReference>
<feature type="compositionally biased region" description="Polar residues" evidence="4">
    <location>
        <begin position="175"/>
        <end position="190"/>
    </location>
</feature>
<feature type="region of interest" description="Disordered" evidence="4">
    <location>
        <begin position="679"/>
        <end position="738"/>
    </location>
</feature>
<evidence type="ECO:0000259" key="5">
    <source>
        <dbReference type="PROSITE" id="PS50172"/>
    </source>
</evidence>
<dbReference type="SMART" id="SM00292">
    <property type="entry name" value="BRCT"/>
    <property type="match status" value="1"/>
</dbReference>
<feature type="compositionally biased region" description="Polar residues" evidence="4">
    <location>
        <begin position="752"/>
        <end position="763"/>
    </location>
</feature>
<feature type="compositionally biased region" description="Acidic residues" evidence="4">
    <location>
        <begin position="415"/>
        <end position="427"/>
    </location>
</feature>
<feature type="region of interest" description="Disordered" evidence="4">
    <location>
        <begin position="555"/>
        <end position="667"/>
    </location>
</feature>
<dbReference type="OrthoDB" id="129353at2759"/>
<feature type="region of interest" description="Disordered" evidence="4">
    <location>
        <begin position="815"/>
        <end position="834"/>
    </location>
</feature>
<evidence type="ECO:0000256" key="3">
    <source>
        <dbReference type="ARBA" id="ARBA00023242"/>
    </source>
</evidence>
<feature type="compositionally biased region" description="Low complexity" evidence="4">
    <location>
        <begin position="817"/>
        <end position="827"/>
    </location>
</feature>
<dbReference type="GO" id="GO:0045944">
    <property type="term" value="P:positive regulation of transcription by RNA polymerase II"/>
    <property type="evidence" value="ECO:0007669"/>
    <property type="project" value="TreeGrafter"/>
</dbReference>
<feature type="region of interest" description="Disordered" evidence="4">
    <location>
        <begin position="748"/>
        <end position="767"/>
    </location>
</feature>
<name>A0A9W4XLR2_9PLEO</name>
<dbReference type="InterPro" id="IPR001357">
    <property type="entry name" value="BRCT_dom"/>
</dbReference>
<dbReference type="InterPro" id="IPR013914">
    <property type="entry name" value="Rad9_Rad53-bd_dom_fun"/>
</dbReference>
<feature type="compositionally biased region" description="Polar residues" evidence="4">
    <location>
        <begin position="52"/>
        <end position="74"/>
    </location>
</feature>
<keyword evidence="7" id="KW-1185">Reference proteome</keyword>
<comment type="caution">
    <text evidence="6">The sequence shown here is derived from an EMBL/GenBank/DDBJ whole genome shotgun (WGS) entry which is preliminary data.</text>
</comment>
<dbReference type="InterPro" id="IPR047249">
    <property type="entry name" value="BRCT_p53bp1-like_rpt1"/>
</dbReference>
<feature type="region of interest" description="Disordered" evidence="4">
    <location>
        <begin position="378"/>
        <end position="444"/>
    </location>
</feature>
<keyword evidence="3" id="KW-0539">Nucleus</keyword>
<evidence type="ECO:0000313" key="6">
    <source>
        <dbReference type="EMBL" id="CAI6298196.1"/>
    </source>
</evidence>
<protein>
    <recommendedName>
        <fullName evidence="5">BRCT domain-containing protein</fullName>
    </recommendedName>
</protein>
<feature type="compositionally biased region" description="Low complexity" evidence="4">
    <location>
        <begin position="392"/>
        <end position="402"/>
    </location>
</feature>
<evidence type="ECO:0000256" key="4">
    <source>
        <dbReference type="SAM" id="MobiDB-lite"/>
    </source>
</evidence>
<feature type="compositionally biased region" description="Polar residues" evidence="4">
    <location>
        <begin position="1159"/>
        <end position="1168"/>
    </location>
</feature>
<dbReference type="PANTHER" id="PTHR15321">
    <property type="entry name" value="TUMOR SUPPRESSOR P53-BINDING PROTEIN 1"/>
    <property type="match status" value="1"/>
</dbReference>
<comment type="subcellular location">
    <subcellularLocation>
        <location evidence="1">Nucleus</location>
    </subcellularLocation>
</comment>
<feature type="region of interest" description="Disordered" evidence="4">
    <location>
        <begin position="266"/>
        <end position="351"/>
    </location>
</feature>
<feature type="compositionally biased region" description="Polar residues" evidence="4">
    <location>
        <begin position="299"/>
        <end position="316"/>
    </location>
</feature>
<proteinExistence type="predicted"/>
<evidence type="ECO:0000256" key="2">
    <source>
        <dbReference type="ARBA" id="ARBA00022763"/>
    </source>
</evidence>
<feature type="region of interest" description="Disordered" evidence="4">
    <location>
        <begin position="843"/>
        <end position="868"/>
    </location>
</feature>
<feature type="compositionally biased region" description="Acidic residues" evidence="4">
    <location>
        <begin position="597"/>
        <end position="613"/>
    </location>
</feature>
<dbReference type="Proteomes" id="UP001152607">
    <property type="component" value="Unassembled WGS sequence"/>
</dbReference>
<dbReference type="InterPro" id="IPR047252">
    <property type="entry name" value="TP53BP1-like"/>
</dbReference>
<sequence length="1495" mass="163478">MCASMASGEFMYTALTDGCYDDPSQLSQLLAGGDSSKSKNQFRQSLFQFNETAQSHTPTTADDVGYTQQQHDNPNPSPSRRVPLNPGYVQPKLPKQYSAPVSTAIDFAAKRDVVKNMFNTFDVAIGADAPGDTQPDSQMFRQYTSGIVESHSNAVPGPHYAVATPEEPAGEIEIQGSSQSQRSPTITSPTVLHEDRVHDPLTSPLKFETPAVAGRKRDSQGQIISPAIDTTPATAISASAIFGFGTTDNDKGMSLTQAFNATQARTSPIVGVPTEDPVFQRPSPNFKRRSSPPLAMSSPIKNNAKILTSSPALRSSSEPRADYETMKQSQERRSHVLSVPERQDSWDTPTSAEIRFNKRRERQIQEAEAAKSLAIVSAPSPTIRRGRRRRTLLTSRLSSPPRNTSLRGGVYDGPNDSEDGDSPDELSQDIPSTRGIADEERDSVVSNRVEVPNTSSHSLHAPSGHAIVSLTQPDTPASQLAHASQFKTPSSILYHKSVAKVKSSKESEIVMDSQPEPETGSPVPTHPRELHIPSTPSVNQYSINQTTMIGHTGYTSQVSQSSAAPMPPSTQVSDELEEEAPLENSRVPSSPPLLLTGEEESVTYDEHAYDEDHDNTYDTGDAQPTQEDVVMEDEDDLPVAVPEDGTVKPDANIAESNTGPFHGDEIPETLEQEEITDVHNEEEELIRSSHPQQDVDMDARERAPPSRIHRQSTVPETDLLEDTQPPFFPQPEGSTIDTNSTVLYHTGKEDQSALQPTEGSVASSDEIASIQSSQLPVTRSLLEIANQPGTQRSTDIADIEVPQLSFIETDDSTDVLMSRSSRSSPVRPMKKRKVTYRARQAFRTPTKESGLSFDPQFPSSGKEDASDLTPTASITLNREQEQLGALAATRARERVVHGQSEAPLRPRAIAKSRSSEILRKGALKPVRKSLLAQAPSGLSPHQENVITEPRALVTELHGVDKDSNEGDNRRAEPSGVIMRTVVIETTSNTGEAPSGDHITPNRVFAYWPGRNFYPATCLGNVDVRSLHIRYDDGNDTTLEHTQVRALDLRLGDQVKVDQTGMKKQAYVVVGFKDKISVDDVDKLHFTDRYGYATVVLEEKGRDSLSGAQTETTKYYNVPMGYIYLTTTLWGRLRDRVYKYSPPNPSTVSDLRASTPVATHGSTLLTPTMSRRGGMGQSMLRDPTARAASVASSVRSNGTAFSRMAFAITLTKASSDKDSIVKLITSNGGRIIENFDDLFDTTGKFEDDPKTVSGLPIDGLVLKQEHKDLSFVALISDAHSRRLKYLQALALNIPTIHVRWINDSLNASYILPFAKYLLPSGASTYLDPAGVIISRVMPLYNPTSDEASFVQTLKQRSLLLEHDSVLFITGKSKAEIDKTQPYMFLTHALAPVDVGLCKDFHSAQDMIATGEWDWVYVHGGANGVEDAAAILFGDATIPALIKRRSSAAVGKKRKKDEEAAEPQTLIRFGEVGNKKVRLICDEFVIQSLILGNLVDE</sequence>
<feature type="region of interest" description="Disordered" evidence="4">
    <location>
        <begin position="52"/>
        <end position="87"/>
    </location>
</feature>
<dbReference type="EMBL" id="CAOQHR010000002">
    <property type="protein sequence ID" value="CAI6298196.1"/>
    <property type="molecule type" value="Genomic_DNA"/>
</dbReference>
<feature type="region of interest" description="Disordered" evidence="4">
    <location>
        <begin position="1159"/>
        <end position="1178"/>
    </location>
</feature>
<dbReference type="Pfam" id="PF00533">
    <property type="entry name" value="BRCT"/>
    <property type="match status" value="1"/>
</dbReference>
<feature type="domain" description="BRCT" evidence="5">
    <location>
        <begin position="1195"/>
        <end position="1317"/>
    </location>
</feature>
<organism evidence="6 7">
    <name type="scientific">Periconia digitata</name>
    <dbReference type="NCBI Taxonomy" id="1303443"/>
    <lineage>
        <taxon>Eukaryota</taxon>
        <taxon>Fungi</taxon>
        <taxon>Dikarya</taxon>
        <taxon>Ascomycota</taxon>
        <taxon>Pezizomycotina</taxon>
        <taxon>Dothideomycetes</taxon>
        <taxon>Pleosporomycetidae</taxon>
        <taxon>Pleosporales</taxon>
        <taxon>Massarineae</taxon>
        <taxon>Periconiaceae</taxon>
        <taxon>Periconia</taxon>
    </lineage>
</organism>
<feature type="region of interest" description="Disordered" evidence="4">
    <location>
        <begin position="171"/>
        <end position="192"/>
    </location>
</feature>
<feature type="region of interest" description="Disordered" evidence="4">
    <location>
        <begin position="506"/>
        <end position="525"/>
    </location>
</feature>
<dbReference type="GO" id="GO:0042393">
    <property type="term" value="F:histone binding"/>
    <property type="evidence" value="ECO:0007669"/>
    <property type="project" value="TreeGrafter"/>
</dbReference>